<feature type="transmembrane region" description="Helical" evidence="2">
    <location>
        <begin position="368"/>
        <end position="389"/>
    </location>
</feature>
<evidence type="ECO:0000256" key="2">
    <source>
        <dbReference type="SAM" id="Phobius"/>
    </source>
</evidence>
<reference evidence="3" key="1">
    <citation type="submission" date="2023-06" db="EMBL/GenBank/DDBJ databases">
        <title>Survivors Of The Sea: Transcriptome response of Skeletonema marinoi to long-term dormancy.</title>
        <authorList>
            <person name="Pinder M.I.M."/>
            <person name="Kourtchenko O."/>
            <person name="Robertson E.K."/>
            <person name="Larsson T."/>
            <person name="Maumus F."/>
            <person name="Osuna-Cruz C.M."/>
            <person name="Vancaester E."/>
            <person name="Stenow R."/>
            <person name="Vandepoele K."/>
            <person name="Ploug H."/>
            <person name="Bruchert V."/>
            <person name="Godhe A."/>
            <person name="Topel M."/>
        </authorList>
    </citation>
    <scope>NUCLEOTIDE SEQUENCE</scope>
    <source>
        <strain evidence="3">R05AC</strain>
    </source>
</reference>
<comment type="caution">
    <text evidence="3">The sequence shown here is derived from an EMBL/GenBank/DDBJ whole genome shotgun (WGS) entry which is preliminary data.</text>
</comment>
<feature type="region of interest" description="Disordered" evidence="1">
    <location>
        <begin position="214"/>
        <end position="233"/>
    </location>
</feature>
<feature type="compositionally biased region" description="Low complexity" evidence="1">
    <location>
        <begin position="151"/>
        <end position="161"/>
    </location>
</feature>
<dbReference type="EMBL" id="JATAAI010000017">
    <property type="protein sequence ID" value="KAK1739929.1"/>
    <property type="molecule type" value="Genomic_DNA"/>
</dbReference>
<gene>
    <name evidence="3" type="ORF">QTG54_009688</name>
</gene>
<keyword evidence="2" id="KW-0812">Transmembrane</keyword>
<sequence>MTSASIIEPFLEPLDTNGDYILPTTQYIANAAILVIFAYLVALVIMEINYFRFAVWMAWRRMERLKTNEQADGQDKVDGCLENNEMKEEDGEEEKIVEKNCTRSVSSYSEMSASSEDNQMMTPSRKYDAENDHSETQSNHDAFQIDQGVTVVTQQQQSSQQNHRHSSIPDIESSSHSAIGHLLDDVRSNLSSLQPTSPLRIVANRSSSIISIDNSSRKSLTNEQNDNPTNNHNSAALEKAYQTIHTSSLIAILASLTLYTITATCMALFTRGLKDEVVAVIVGFSKFVASVIVFILSAKVPQWIGVYHQGAIRLAKCSSNLSIHFMNIDLTTTQSITKLRHHVLLGVSFHFAKFYILLLPFYCGVRPITIPFSIITGSITGFVLMWCIFLVHERNRNRRNIVAFFVIFICSVMSSLLFVRGMAWIQVIWGLTLMEDENAILVTSFFGWLVFMMGVHALFVWHTLRMERRYKMMEEGEGGDDVVGVGGAEDANGNDTIDENKHSSTFEGGEENRRKDSCDDNDARCHVDTTVTNEISKMKKTSSYDSFLFDPRFQDGFFRGYKEHSNDTKKVGMSPSRSTGAFMIDDNNNGRVIIETTPVVASSNAVSVSDEVAIDNSGSGKRCKRRRRPDWCAIFMCNTPEYTKMSCFWKMIGWIKIVVIAISYLLCLYFVAVALGATRQIANTKENLPAVRKALYETQNEGPVCAFDNRGAASNITTFENKDAAHDAGFLIVHCGACGACSNWENLIIEYTTRNNMATLANKCAMRGLFGGRDETTKCITEPAIGFTGQCALCWTEDIVCTKKHCSYMFLQSQITNSVGNFAVGPDDITSATCEEAHCEVGQFVPCVGATRRRMNIISSIPRPVEEQCQIVDVDWRELFAEYE</sequence>
<feature type="transmembrane region" description="Helical" evidence="2">
    <location>
        <begin position="445"/>
        <end position="464"/>
    </location>
</feature>
<organism evidence="3 4">
    <name type="scientific">Skeletonema marinoi</name>
    <dbReference type="NCBI Taxonomy" id="267567"/>
    <lineage>
        <taxon>Eukaryota</taxon>
        <taxon>Sar</taxon>
        <taxon>Stramenopiles</taxon>
        <taxon>Ochrophyta</taxon>
        <taxon>Bacillariophyta</taxon>
        <taxon>Coscinodiscophyceae</taxon>
        <taxon>Thalassiosirophycidae</taxon>
        <taxon>Thalassiosirales</taxon>
        <taxon>Skeletonemataceae</taxon>
        <taxon>Skeletonema</taxon>
        <taxon>Skeletonema marinoi-dohrnii complex</taxon>
    </lineage>
</organism>
<evidence type="ECO:0000313" key="3">
    <source>
        <dbReference type="EMBL" id="KAK1739929.1"/>
    </source>
</evidence>
<keyword evidence="4" id="KW-1185">Reference proteome</keyword>
<feature type="compositionally biased region" description="Basic and acidic residues" evidence="1">
    <location>
        <begin position="125"/>
        <end position="135"/>
    </location>
</feature>
<feature type="transmembrane region" description="Helical" evidence="2">
    <location>
        <begin position="343"/>
        <end position="362"/>
    </location>
</feature>
<name>A0AAD8Y582_9STRA</name>
<evidence type="ECO:0000313" key="4">
    <source>
        <dbReference type="Proteomes" id="UP001224775"/>
    </source>
</evidence>
<feature type="region of interest" description="Disordered" evidence="1">
    <location>
        <begin position="490"/>
        <end position="520"/>
    </location>
</feature>
<keyword evidence="2" id="KW-0472">Membrane</keyword>
<proteinExistence type="predicted"/>
<feature type="compositionally biased region" description="Polar residues" evidence="1">
    <location>
        <begin position="221"/>
        <end position="233"/>
    </location>
</feature>
<feature type="transmembrane region" description="Helical" evidence="2">
    <location>
        <begin position="277"/>
        <end position="298"/>
    </location>
</feature>
<feature type="transmembrane region" description="Helical" evidence="2">
    <location>
        <begin position="249"/>
        <end position="271"/>
    </location>
</feature>
<feature type="region of interest" description="Disordered" evidence="1">
    <location>
        <begin position="151"/>
        <end position="173"/>
    </location>
</feature>
<dbReference type="PANTHER" id="PTHR40535:SF1">
    <property type="entry name" value="CHROMOSOME UNDETERMINED SCAFFOLD_9, WHOLE GENOME SHOTGUN SEQUENCE"/>
    <property type="match status" value="1"/>
</dbReference>
<feature type="transmembrane region" description="Helical" evidence="2">
    <location>
        <begin position="654"/>
        <end position="677"/>
    </location>
</feature>
<feature type="transmembrane region" description="Helical" evidence="2">
    <location>
        <begin position="401"/>
        <end position="425"/>
    </location>
</feature>
<feature type="transmembrane region" description="Helical" evidence="2">
    <location>
        <begin position="27"/>
        <end position="51"/>
    </location>
</feature>
<dbReference type="Proteomes" id="UP001224775">
    <property type="component" value="Unassembled WGS sequence"/>
</dbReference>
<dbReference type="PANTHER" id="PTHR40535">
    <property type="entry name" value="CHROMOSOME UNDETERMINED SCAFFOLD_9, WHOLE GENOME SHOTGUN SEQUENCE"/>
    <property type="match status" value="1"/>
</dbReference>
<keyword evidence="2" id="KW-1133">Transmembrane helix</keyword>
<feature type="compositionally biased region" description="Basic and acidic residues" evidence="1">
    <location>
        <begin position="498"/>
        <end position="520"/>
    </location>
</feature>
<feature type="region of interest" description="Disordered" evidence="1">
    <location>
        <begin position="107"/>
        <end position="139"/>
    </location>
</feature>
<accession>A0AAD8Y582</accession>
<protein>
    <submittedName>
        <fullName evidence="3">Uncharacterized protein</fullName>
    </submittedName>
</protein>
<evidence type="ECO:0000256" key="1">
    <source>
        <dbReference type="SAM" id="MobiDB-lite"/>
    </source>
</evidence>
<dbReference type="AlphaFoldDB" id="A0AAD8Y582"/>